<evidence type="ECO:0000256" key="6">
    <source>
        <dbReference type="SAM" id="MobiDB-lite"/>
    </source>
</evidence>
<keyword evidence="4" id="KW-0611">Plant defense</keyword>
<evidence type="ECO:0000259" key="8">
    <source>
        <dbReference type="Pfam" id="PF23247"/>
    </source>
</evidence>
<evidence type="ECO:0000256" key="2">
    <source>
        <dbReference type="ARBA" id="ARBA00022614"/>
    </source>
</evidence>
<keyword evidence="10" id="KW-1185">Reference proteome</keyword>
<sequence>MLTAMTELNAAKDIVEERKNQNVEKCFEAPNHVNRWLEDVQTINRKVECVLNDNCNWFNLCNRYMLAVKALEITQEIDHAMKQLSRIEWTDDSVPLGRNGSTKASTSTPSSDYNDFESREHTFRKALEALGSNHTSHMVALCGMGGVGKTTMMKRLKKIIKEKRTFHYIVLVVIKENMDLISIQDAVADYLDMKLIESNESERADKLHEGFQAKSDGGKNRFLIILDDVWQSVDMEDIGLSPFPNQGVDFKVLLTSENKDVCAKMGVEANLIFDVKFLTEEEAQSLFYQFVKVSDPHLDKIGKAIVRKCGGLPIAIKTIANTLKSRNKDVWKDALSRIEHHDIETIAHVVFQMSYDNLQNEEAQSIFLLCGLFPEDFDIPTEELVRYGWGLRVFNGVYTIGEARHRLNAYIELLKDSNLLIESDDVHCIKMHDLVRAFVLDTFNRFEHSLIVNHGNGGMLGWPENDMSASSCKRISLICKGMSDFPRVVKFPNLLILKLMHGDKSLKFPQDFYGEMKKLQVISYDHMNYPLLPTSPQCSTNLRVLHLHQCSLMFDCSSIGNLLNLEVLSFANSGIEWLPSTIGNLKELRVLDLTECDGLRIDNGVLKKLVKLEELYMRVGGRYQKAISFTDENCNEMAERSKTLSALEFEFFKNNAQPKNMSFENLERFKISVGCYFKGDFGKIFHSFENTLRLVTNRTEVLESRLNELFEKTDVLYLSVGDMNDLEDVEVKSAHLPKSSSFDNLRVLIISECVELRYLFTLDVANTLSKLEHLQVYECDNMEELIHTEGRGEVTITFPKLKFLSLCGLPNLLGLCGNVHIINLPQLTELKLNGIPGFTSIYPEKDVESSSLLNKEVVIPNLEKLDISYMKDLKEIWPCELGMSQEVDVSTLRVIKVIFCGSIEVLFNIELDSIGQIGEGINNSSLRIIQLQNLGKLSEVWRIKGADNSSLLISGFQGVESIIINKCKRFRNVFTPTSTNFDMGALMEIRIQDCGEKRRENELVESSQEQEQIDIAIPFTLTHSFQNLRKLALEKYEGVEVVFEIESPTSRELITIHHNQQPLLPNLELLDISFMDSMSHVWKCNWNKFFILQKQQSESPFCNLTTIHVQYCQSIKYLFSTLMAKLLSNLKKVEVRECHGIEEVVSNRDDEDEEKTTFTSTSSEKSTNLFPRLESLALYQLPNLKCIGGGGSANSGNNEISLDNSTTTTSFVDQSKFYQAGGVFWTLCQYSREINIRECYALSSVIPCYAAGQMQNVQVLNIYRCNSMKELFETQGMNNNNGDSGCDEGNGCIPAIPRLNNIIMLPNLKILKIEDCGHLEHVFTFSALGSLRQLEELTIEKCKAMKVIVKEEDEYGEQTTKTSSKEVVVFPRLKSIELENLQELMGFYLGKNEIQWPSLDKVMIKNCPEMMVFAPGESTVPKRKYINTSFGIYGMEEVLETQGMNNNNDDNCCDDGNGGIPRLNNVIMFPNIKILQISNCGSLEHIFTFSALESLMQLKELTIADCKAMKVIVKEEYDVEQTRVLKAVVFSCLKSITLCHLPELVGFFLGKNEFWWPSLDKVTIIDCPQMMVFTPGESTTPHLKYIHSSLGKHTLECGLNFQVTTTAYHQTPFLSSCPATSEGMPWSFHNLIEISLMFNDVEKIIPSNELLHLQKLEKVHVRHCNGVEEVFEALEAGANSSNGFDESLQTTTLVKLPNLTQVELEYLDCLRYIWKTNQWTTFEFPNLTTVTIRECHGLEHVFTSSMVGSLLQLQELHIYNCKYMEEVIARDADVVEEEEEDDDDDKRKDITLPFLKTVTLASLPRLKGFWLGKEDFSFPLLDTLNQIRGIQY</sequence>
<organism evidence="9 10">
    <name type="scientific">Lactuca saligna</name>
    <name type="common">Willowleaf lettuce</name>
    <dbReference type="NCBI Taxonomy" id="75948"/>
    <lineage>
        <taxon>Eukaryota</taxon>
        <taxon>Viridiplantae</taxon>
        <taxon>Streptophyta</taxon>
        <taxon>Embryophyta</taxon>
        <taxon>Tracheophyta</taxon>
        <taxon>Spermatophyta</taxon>
        <taxon>Magnoliopsida</taxon>
        <taxon>eudicotyledons</taxon>
        <taxon>Gunneridae</taxon>
        <taxon>Pentapetalae</taxon>
        <taxon>asterids</taxon>
        <taxon>campanulids</taxon>
        <taxon>Asterales</taxon>
        <taxon>Asteraceae</taxon>
        <taxon>Cichorioideae</taxon>
        <taxon>Cichorieae</taxon>
        <taxon>Lactucinae</taxon>
        <taxon>Lactuca</taxon>
    </lineage>
</organism>
<dbReference type="Gene3D" id="1.10.10.10">
    <property type="entry name" value="Winged helix-like DNA-binding domain superfamily/Winged helix DNA-binding domain"/>
    <property type="match status" value="1"/>
</dbReference>
<feature type="domain" description="Disease resistance protein At4g27190-like leucine-rich repeats" evidence="8">
    <location>
        <begin position="1628"/>
        <end position="1762"/>
    </location>
</feature>
<accession>A0AA35VXG5</accession>
<dbReference type="InterPro" id="IPR032675">
    <property type="entry name" value="LRR_dom_sf"/>
</dbReference>
<dbReference type="GO" id="GO:0005524">
    <property type="term" value="F:ATP binding"/>
    <property type="evidence" value="ECO:0007669"/>
    <property type="project" value="UniProtKB-KW"/>
</dbReference>
<evidence type="ECO:0000256" key="5">
    <source>
        <dbReference type="ARBA" id="ARBA00022840"/>
    </source>
</evidence>
<feature type="domain" description="Disease resistance protein At4g27190-like leucine-rich repeats" evidence="8">
    <location>
        <begin position="732"/>
        <end position="844"/>
    </location>
</feature>
<feature type="region of interest" description="Disordered" evidence="6">
    <location>
        <begin position="95"/>
        <end position="115"/>
    </location>
</feature>
<dbReference type="PRINTS" id="PR00364">
    <property type="entry name" value="DISEASERSIST"/>
</dbReference>
<keyword evidence="3" id="KW-0677">Repeat</keyword>
<feature type="region of interest" description="Disordered" evidence="6">
    <location>
        <begin position="1146"/>
        <end position="1166"/>
    </location>
</feature>
<evidence type="ECO:0008006" key="11">
    <source>
        <dbReference type="Google" id="ProtNLM"/>
    </source>
</evidence>
<reference evidence="9" key="1">
    <citation type="submission" date="2023-04" db="EMBL/GenBank/DDBJ databases">
        <authorList>
            <person name="Vijverberg K."/>
            <person name="Xiong W."/>
            <person name="Schranz E."/>
        </authorList>
    </citation>
    <scope>NUCLEOTIDE SEQUENCE</scope>
</reference>
<dbReference type="Proteomes" id="UP001177003">
    <property type="component" value="Chromosome 2"/>
</dbReference>
<keyword evidence="2" id="KW-0433">Leucine-rich repeat</keyword>
<dbReference type="Gene3D" id="1.10.8.430">
    <property type="entry name" value="Helical domain of apoptotic protease-activating factors"/>
    <property type="match status" value="1"/>
</dbReference>
<dbReference type="Gene3D" id="3.40.50.300">
    <property type="entry name" value="P-loop containing nucleotide triphosphate hydrolases"/>
    <property type="match status" value="1"/>
</dbReference>
<dbReference type="Pfam" id="PF23247">
    <property type="entry name" value="LRR_RPS2"/>
    <property type="match status" value="6"/>
</dbReference>
<proteinExistence type="inferred from homology"/>
<dbReference type="SUPFAM" id="SSF52540">
    <property type="entry name" value="P-loop containing nucleoside triphosphate hydrolases"/>
    <property type="match status" value="1"/>
</dbReference>
<dbReference type="Gene3D" id="3.80.10.10">
    <property type="entry name" value="Ribonuclease Inhibitor"/>
    <property type="match status" value="6"/>
</dbReference>
<dbReference type="EMBL" id="OX465078">
    <property type="protein sequence ID" value="CAI9270387.1"/>
    <property type="molecule type" value="Genomic_DNA"/>
</dbReference>
<dbReference type="InterPro" id="IPR050905">
    <property type="entry name" value="Plant_NBS-LRR"/>
</dbReference>
<dbReference type="InterPro" id="IPR002182">
    <property type="entry name" value="NB-ARC"/>
</dbReference>
<evidence type="ECO:0000256" key="1">
    <source>
        <dbReference type="ARBA" id="ARBA00008894"/>
    </source>
</evidence>
<dbReference type="PANTHER" id="PTHR33463">
    <property type="entry name" value="NB-ARC DOMAIN-CONTAINING PROTEIN-RELATED"/>
    <property type="match status" value="1"/>
</dbReference>
<dbReference type="InterPro" id="IPR042197">
    <property type="entry name" value="Apaf_helical"/>
</dbReference>
<gene>
    <name evidence="9" type="ORF">LSALG_LOCUS10700</name>
</gene>
<dbReference type="InterPro" id="IPR057135">
    <property type="entry name" value="At4g27190-like_LRR"/>
</dbReference>
<feature type="domain" description="NB-ARC" evidence="7">
    <location>
        <begin position="120"/>
        <end position="291"/>
    </location>
</feature>
<feature type="compositionally biased region" description="Low complexity" evidence="6">
    <location>
        <begin position="1157"/>
        <end position="1166"/>
    </location>
</feature>
<keyword evidence="5" id="KW-0067">ATP-binding</keyword>
<keyword evidence="5" id="KW-0547">Nucleotide-binding</keyword>
<dbReference type="InterPro" id="IPR036388">
    <property type="entry name" value="WH-like_DNA-bd_sf"/>
</dbReference>
<feature type="domain" description="Disease resistance protein At4g27190-like leucine-rich repeats" evidence="8">
    <location>
        <begin position="1304"/>
        <end position="1410"/>
    </location>
</feature>
<evidence type="ECO:0000313" key="10">
    <source>
        <dbReference type="Proteomes" id="UP001177003"/>
    </source>
</evidence>
<dbReference type="InterPro" id="IPR027417">
    <property type="entry name" value="P-loop_NTPase"/>
</dbReference>
<evidence type="ECO:0000256" key="4">
    <source>
        <dbReference type="ARBA" id="ARBA00022821"/>
    </source>
</evidence>
<dbReference type="Pfam" id="PF00931">
    <property type="entry name" value="NB-ARC"/>
    <property type="match status" value="1"/>
</dbReference>
<name>A0AA35VXG5_LACSI</name>
<dbReference type="PANTHER" id="PTHR33463:SF96">
    <property type="entry name" value="LEUCINE-RICH REPEAT DOMAIN, L DOMAIN-LIKE PROTEIN-RELATED"/>
    <property type="match status" value="1"/>
</dbReference>
<evidence type="ECO:0000259" key="7">
    <source>
        <dbReference type="Pfam" id="PF00931"/>
    </source>
</evidence>
<dbReference type="SUPFAM" id="SSF52047">
    <property type="entry name" value="RNI-like"/>
    <property type="match status" value="2"/>
</dbReference>
<feature type="domain" description="Disease resistance protein At4g27190-like leucine-rich repeats" evidence="8">
    <location>
        <begin position="1094"/>
        <end position="1187"/>
    </location>
</feature>
<evidence type="ECO:0000313" key="9">
    <source>
        <dbReference type="EMBL" id="CAI9270387.1"/>
    </source>
</evidence>
<feature type="domain" description="Disease resistance protein At4g27190-like leucine-rich repeats" evidence="8">
    <location>
        <begin position="1467"/>
        <end position="1569"/>
    </location>
</feature>
<evidence type="ECO:0000256" key="3">
    <source>
        <dbReference type="ARBA" id="ARBA00022737"/>
    </source>
</evidence>
<feature type="compositionally biased region" description="Polar residues" evidence="6">
    <location>
        <begin position="99"/>
        <end position="113"/>
    </location>
</feature>
<feature type="domain" description="Disease resistance protein At4g27190-like leucine-rich repeats" evidence="8">
    <location>
        <begin position="845"/>
        <end position="995"/>
    </location>
</feature>
<dbReference type="GO" id="GO:0006952">
    <property type="term" value="P:defense response"/>
    <property type="evidence" value="ECO:0007669"/>
    <property type="project" value="UniProtKB-KW"/>
</dbReference>
<dbReference type="SUPFAM" id="SSF52058">
    <property type="entry name" value="L domain-like"/>
    <property type="match status" value="1"/>
</dbReference>
<comment type="similarity">
    <text evidence="1">Belongs to the disease resistance NB-LRR family.</text>
</comment>
<dbReference type="GO" id="GO:0043531">
    <property type="term" value="F:ADP binding"/>
    <property type="evidence" value="ECO:0007669"/>
    <property type="project" value="InterPro"/>
</dbReference>
<protein>
    <recommendedName>
        <fullName evidence="11">Resistance protein candidate</fullName>
    </recommendedName>
</protein>